<evidence type="ECO:0000313" key="2">
    <source>
        <dbReference type="Proteomes" id="UP001238096"/>
    </source>
</evidence>
<proteinExistence type="predicted"/>
<keyword evidence="2" id="KW-1185">Reference proteome</keyword>
<reference evidence="2" key="1">
    <citation type="submission" date="2022-10" db="EMBL/GenBank/DDBJ databases">
        <title>Streptococcus didelphis as causative of fatal infections in opossums (Didelphis albiventris).</title>
        <authorList>
            <person name="Breyer G.M."/>
            <person name="Da Silva M.E.R.J."/>
            <person name="Siqueira F.M."/>
        </authorList>
    </citation>
    <scope>NUCLEOTIDE SEQUENCE [LARGE SCALE GENOMIC DNA]</scope>
    <source>
        <strain evidence="2">LBVP101/21</strain>
    </source>
</reference>
<name>A0ABY9LIP2_9STRE</name>
<dbReference type="InterPro" id="IPR008183">
    <property type="entry name" value="Aldose_1/G6P_1-epimerase"/>
</dbReference>
<dbReference type="InterPro" id="IPR011013">
    <property type="entry name" value="Gal_mutarotase_sf_dom"/>
</dbReference>
<dbReference type="InterPro" id="IPR014718">
    <property type="entry name" value="GH-type_carb-bd"/>
</dbReference>
<organism evidence="1 2">
    <name type="scientific">Streptococcus didelphis</name>
    <dbReference type="NCBI Taxonomy" id="102886"/>
    <lineage>
        <taxon>Bacteria</taxon>
        <taxon>Bacillati</taxon>
        <taxon>Bacillota</taxon>
        <taxon>Bacilli</taxon>
        <taxon>Lactobacillales</taxon>
        <taxon>Streptococcaceae</taxon>
        <taxon>Streptococcus</taxon>
    </lineage>
</organism>
<dbReference type="SUPFAM" id="SSF74650">
    <property type="entry name" value="Galactose mutarotase-like"/>
    <property type="match status" value="1"/>
</dbReference>
<gene>
    <name evidence="1" type="ORF">N1496_04650</name>
</gene>
<evidence type="ECO:0000313" key="1">
    <source>
        <dbReference type="EMBL" id="WMB28745.1"/>
    </source>
</evidence>
<accession>A0ABY9LIP2</accession>
<dbReference type="Proteomes" id="UP001238096">
    <property type="component" value="Chromosome"/>
</dbReference>
<dbReference type="Gene3D" id="2.70.98.10">
    <property type="match status" value="1"/>
</dbReference>
<dbReference type="RefSeq" id="WP_306675998.1">
    <property type="nucleotide sequence ID" value="NZ_CP110509.1"/>
</dbReference>
<dbReference type="Pfam" id="PF01263">
    <property type="entry name" value="Aldose_epim"/>
    <property type="match status" value="1"/>
</dbReference>
<sequence length="94" mass="10626">MALVRTSQLCSKGRLETYSLSNDSGLQVEIINLGASIRRFLVPDKNGDLRDIVLGYEQAQDYFQNTETFLEVRWDEVLGVWLGAVFPCMVKPIS</sequence>
<dbReference type="EMBL" id="CP110509">
    <property type="protein sequence ID" value="WMB28745.1"/>
    <property type="molecule type" value="Genomic_DNA"/>
</dbReference>
<protein>
    <submittedName>
        <fullName evidence="1">Uncharacterized protein</fullName>
    </submittedName>
</protein>